<evidence type="ECO:0000256" key="1">
    <source>
        <dbReference type="ARBA" id="ARBA00007661"/>
    </source>
</evidence>
<dbReference type="InterPro" id="IPR023076">
    <property type="entry name" value="HMG_CoA_Rdtase_CS"/>
</dbReference>
<keyword evidence="2 3" id="KW-0560">Oxidoreductase</keyword>
<dbReference type="InterPro" id="IPR009023">
    <property type="entry name" value="HMG_CoA_Rdtase_NAD(P)-bd_sf"/>
</dbReference>
<reference evidence="4 5" key="1">
    <citation type="journal article" date="2015" name="Genome Announc.">
        <title>Expanding the biotechnology potential of lactobacilli through comparative genomics of 213 strains and associated genera.</title>
        <authorList>
            <person name="Sun Z."/>
            <person name="Harris H.M."/>
            <person name="McCann A."/>
            <person name="Guo C."/>
            <person name="Argimon S."/>
            <person name="Zhang W."/>
            <person name="Yang X."/>
            <person name="Jeffery I.B."/>
            <person name="Cooney J.C."/>
            <person name="Kagawa T.F."/>
            <person name="Liu W."/>
            <person name="Song Y."/>
            <person name="Salvetti E."/>
            <person name="Wrobel A."/>
            <person name="Rasinkangas P."/>
            <person name="Parkhill J."/>
            <person name="Rea M.C."/>
            <person name="O'Sullivan O."/>
            <person name="Ritari J."/>
            <person name="Douillard F.P."/>
            <person name="Paul Ross R."/>
            <person name="Yang R."/>
            <person name="Briner A.E."/>
            <person name="Felis G.E."/>
            <person name="de Vos W.M."/>
            <person name="Barrangou R."/>
            <person name="Klaenhammer T.R."/>
            <person name="Caufield P.W."/>
            <person name="Cui Y."/>
            <person name="Zhang H."/>
            <person name="O'Toole P.W."/>
        </authorList>
    </citation>
    <scope>NUCLEOTIDE SEQUENCE [LARGE SCALE GENOMIC DNA]</scope>
    <source>
        <strain evidence="4 5">DSM 19971</strain>
    </source>
</reference>
<dbReference type="GO" id="GO:0140643">
    <property type="term" value="F:hydroxymethylglutaryl-CoA reductase (NADH) activity"/>
    <property type="evidence" value="ECO:0007669"/>
    <property type="project" value="UniProtKB-EC"/>
</dbReference>
<evidence type="ECO:0000256" key="2">
    <source>
        <dbReference type="ARBA" id="ARBA00023002"/>
    </source>
</evidence>
<dbReference type="PROSITE" id="PS50065">
    <property type="entry name" value="HMG_COA_REDUCTASE_4"/>
    <property type="match status" value="1"/>
</dbReference>
<comment type="catalytic activity">
    <reaction evidence="3">
        <text>(R)-mevalonate + 2 NAD(+) + CoA = (3S)-3-hydroxy-3-methylglutaryl-CoA + 2 NADH + 2 H(+)</text>
        <dbReference type="Rhea" id="RHEA:14833"/>
        <dbReference type="ChEBI" id="CHEBI:15378"/>
        <dbReference type="ChEBI" id="CHEBI:36464"/>
        <dbReference type="ChEBI" id="CHEBI:43074"/>
        <dbReference type="ChEBI" id="CHEBI:57287"/>
        <dbReference type="ChEBI" id="CHEBI:57540"/>
        <dbReference type="ChEBI" id="CHEBI:57945"/>
        <dbReference type="EC" id="1.1.1.88"/>
    </reaction>
</comment>
<evidence type="ECO:0000256" key="3">
    <source>
        <dbReference type="RuleBase" id="RU361219"/>
    </source>
</evidence>
<dbReference type="SUPFAM" id="SSF55035">
    <property type="entry name" value="NAD-binding domain of HMG-CoA reductase"/>
    <property type="match status" value="1"/>
</dbReference>
<comment type="similarity">
    <text evidence="1 3">Belongs to the HMG-CoA reductase family.</text>
</comment>
<dbReference type="SUPFAM" id="SSF56542">
    <property type="entry name" value="Substrate-binding domain of HMG-CoA reductase"/>
    <property type="match status" value="1"/>
</dbReference>
<organism evidence="4 5">
    <name type="scientific">Liquorilactobacillus uvarum DSM 19971</name>
    <dbReference type="NCBI Taxonomy" id="1423812"/>
    <lineage>
        <taxon>Bacteria</taxon>
        <taxon>Bacillati</taxon>
        <taxon>Bacillota</taxon>
        <taxon>Bacilli</taxon>
        <taxon>Lactobacillales</taxon>
        <taxon>Lactobacillaceae</taxon>
        <taxon>Liquorilactobacillus</taxon>
    </lineage>
</organism>
<dbReference type="PROSITE" id="PS01192">
    <property type="entry name" value="HMG_COA_REDUCTASE_3"/>
    <property type="match status" value="1"/>
</dbReference>
<dbReference type="Pfam" id="PF00368">
    <property type="entry name" value="HMG-CoA_red"/>
    <property type="match status" value="1"/>
</dbReference>
<dbReference type="Gene3D" id="1.10.8.660">
    <property type="match status" value="1"/>
</dbReference>
<comment type="caution">
    <text evidence="4">The sequence shown here is derived from an EMBL/GenBank/DDBJ whole genome shotgun (WGS) entry which is preliminary data.</text>
</comment>
<dbReference type="CDD" id="cd00644">
    <property type="entry name" value="HMG-CoA_reductase_classII"/>
    <property type="match status" value="1"/>
</dbReference>
<dbReference type="EMBL" id="AZEG01000009">
    <property type="protein sequence ID" value="KRL37678.1"/>
    <property type="molecule type" value="Genomic_DNA"/>
</dbReference>
<dbReference type="NCBIfam" id="TIGR00532">
    <property type="entry name" value="HMG_CoA_R_NAD"/>
    <property type="match status" value="1"/>
</dbReference>
<proteinExistence type="inferred from homology"/>
<dbReference type="GO" id="GO:0004420">
    <property type="term" value="F:hydroxymethylglutaryl-CoA reductase (NADPH) activity"/>
    <property type="evidence" value="ECO:0007669"/>
    <property type="project" value="InterPro"/>
</dbReference>
<dbReference type="EC" id="1.1.1.88" evidence="3"/>
<dbReference type="InterPro" id="IPR002202">
    <property type="entry name" value="HMG_CoA_Rdtase"/>
</dbReference>
<dbReference type="InterPro" id="IPR009029">
    <property type="entry name" value="HMG_CoA_Rdtase_sub-bd_dom_sf"/>
</dbReference>
<dbReference type="PATRIC" id="fig|1423812.3.peg.2675"/>
<gene>
    <name evidence="4" type="ORF">FD20_GL002517</name>
</gene>
<dbReference type="InterPro" id="IPR023074">
    <property type="entry name" value="HMG_CoA_Rdtase_cat_sf"/>
</dbReference>
<dbReference type="PANTHER" id="PTHR10572">
    <property type="entry name" value="3-HYDROXY-3-METHYLGLUTARYL-COENZYME A REDUCTASE"/>
    <property type="match status" value="1"/>
</dbReference>
<dbReference type="RefSeq" id="WP_057736665.1">
    <property type="nucleotide sequence ID" value="NZ_AZEG01000009.1"/>
</dbReference>
<dbReference type="Proteomes" id="UP000051155">
    <property type="component" value="Unassembled WGS sequence"/>
</dbReference>
<dbReference type="OrthoDB" id="9764892at2"/>
<keyword evidence="5" id="KW-1185">Reference proteome</keyword>
<comment type="pathway">
    <text evidence="3">Metabolic intermediate metabolism; (R)-mevalonate degradation; (S)-3-hydroxy-3-methylglutaryl-CoA from (R)-mevalonate: step 1/1.</text>
</comment>
<evidence type="ECO:0000313" key="5">
    <source>
        <dbReference type="Proteomes" id="UP000051155"/>
    </source>
</evidence>
<dbReference type="GO" id="GO:0015936">
    <property type="term" value="P:coenzyme A metabolic process"/>
    <property type="evidence" value="ECO:0007669"/>
    <property type="project" value="InterPro"/>
</dbReference>
<dbReference type="InterPro" id="IPR004553">
    <property type="entry name" value="HMG_CoA_Rdtase_bac-typ"/>
</dbReference>
<dbReference type="UniPathway" id="UPA00257">
    <property type="reaction ID" value="UER00367"/>
</dbReference>
<dbReference type="STRING" id="1423812.FD20_GL002517"/>
<keyword evidence="3" id="KW-0520">NAD</keyword>
<sequence>MKGLKKFYRKTLQERWDVLQDRKILTNEQIKCLKRTTDATELGNSMIENFIANYSIPEGVSFHYLIDGRDYIVPMVTEEPSVIAASSHGAGLIKKAGGFKTKIKQRLMLGQIILEDFQDFQELREKIDHEQASLLRIANEAHYSLIKRGGGARWIRCRKLADDLMSIDLAVDVQEAMGANMLNTMLEAVADYVRKEFSQTVLMSILSNYATECLAVAECSMPLSNLKKENFTGEEIGHKIVQASRVAQLDPYRAATHNKGIMNGIDAVVLATGNDWRAIESGAHAFAARDGLYRGLSQWTIVGGQLKGRIELPLPVGSVGGSIGILPLVKVNQKILNVKSAEELERIIACVGLGQNLAALYALVSEGIQKGHMRLQTKSLAIAAGAKADEIQQVLSMMSKTKGKNLAAAKAAIKEIRRNKQHERN</sequence>
<dbReference type="PANTHER" id="PTHR10572:SF24">
    <property type="entry name" value="3-HYDROXY-3-METHYLGLUTARYL-COENZYME A REDUCTASE"/>
    <property type="match status" value="1"/>
</dbReference>
<dbReference type="Gene3D" id="3.90.770.10">
    <property type="entry name" value="3-hydroxy-3-methylglutaryl-coenzyme A Reductase, Chain A, domain 2"/>
    <property type="match status" value="2"/>
</dbReference>
<accession>A0A0R1PZI8</accession>
<protein>
    <recommendedName>
        <fullName evidence="3">3-hydroxy-3-methylglutaryl coenzyme A reductase</fullName>
        <shortName evidence="3">HMG-CoA reductase</shortName>
        <ecNumber evidence="3">1.1.1.88</ecNumber>
    </recommendedName>
</protein>
<evidence type="ECO:0000313" key="4">
    <source>
        <dbReference type="EMBL" id="KRL37678.1"/>
    </source>
</evidence>
<name>A0A0R1PZI8_9LACO</name>
<dbReference type="AlphaFoldDB" id="A0A0R1PZI8"/>